<accession>A0A916SNR4</accession>
<evidence type="ECO:0000313" key="2">
    <source>
        <dbReference type="Proteomes" id="UP000646478"/>
    </source>
</evidence>
<gene>
    <name evidence="1" type="ORF">GCM10011491_42340</name>
</gene>
<keyword evidence="2" id="KW-1185">Reference proteome</keyword>
<comment type="caution">
    <text evidence="1">The sequence shown here is derived from an EMBL/GenBank/DDBJ whole genome shotgun (WGS) entry which is preliminary data.</text>
</comment>
<proteinExistence type="predicted"/>
<sequence length="125" mass="13746">MLESFRREVTEEFHAVAPLDKRLPFCRTAFEFDRLHLAAVLFPLKAALRLLIVVEFALHPVGSAVKEIDGAADALAATDIDFVAATHIAPAIQNLHIHGTSLHDGHRKPLFQAHPVTEPRSALSL</sequence>
<evidence type="ECO:0000313" key="1">
    <source>
        <dbReference type="EMBL" id="GGB09918.1"/>
    </source>
</evidence>
<dbReference type="EMBL" id="BMHH01000027">
    <property type="protein sequence ID" value="GGB09918.1"/>
    <property type="molecule type" value="Genomic_DNA"/>
</dbReference>
<organism evidence="1 2">
    <name type="scientific">Brucella endophytica</name>
    <dbReference type="NCBI Taxonomy" id="1963359"/>
    <lineage>
        <taxon>Bacteria</taxon>
        <taxon>Pseudomonadati</taxon>
        <taxon>Pseudomonadota</taxon>
        <taxon>Alphaproteobacteria</taxon>
        <taxon>Hyphomicrobiales</taxon>
        <taxon>Brucellaceae</taxon>
        <taxon>Brucella/Ochrobactrum group</taxon>
        <taxon>Brucella</taxon>
    </lineage>
</organism>
<name>A0A916SNR4_9HYPH</name>
<dbReference type="AlphaFoldDB" id="A0A916SNR4"/>
<protein>
    <submittedName>
        <fullName evidence="1">Uncharacterized protein</fullName>
    </submittedName>
</protein>
<dbReference type="Proteomes" id="UP000646478">
    <property type="component" value="Unassembled WGS sequence"/>
</dbReference>
<reference evidence="1" key="1">
    <citation type="journal article" date="2014" name="Int. J. Syst. Evol. Microbiol.">
        <title>Complete genome sequence of Corynebacterium casei LMG S-19264T (=DSM 44701T), isolated from a smear-ripened cheese.</title>
        <authorList>
            <consortium name="US DOE Joint Genome Institute (JGI-PGF)"/>
            <person name="Walter F."/>
            <person name="Albersmeier A."/>
            <person name="Kalinowski J."/>
            <person name="Ruckert C."/>
        </authorList>
    </citation>
    <scope>NUCLEOTIDE SEQUENCE</scope>
    <source>
        <strain evidence="1">CGMCC 1.15082</strain>
    </source>
</reference>
<reference evidence="1" key="2">
    <citation type="submission" date="2020-09" db="EMBL/GenBank/DDBJ databases">
        <authorList>
            <person name="Sun Q."/>
            <person name="Zhou Y."/>
        </authorList>
    </citation>
    <scope>NUCLEOTIDE SEQUENCE</scope>
    <source>
        <strain evidence="1">CGMCC 1.15082</strain>
    </source>
</reference>